<dbReference type="AlphaFoldDB" id="A0A426YK79"/>
<reference evidence="1 2" key="1">
    <citation type="journal article" date="2014" name="Agronomy (Basel)">
        <title>A Draft Genome Sequence for Ensete ventricosum, the Drought-Tolerant Tree Against Hunger.</title>
        <authorList>
            <person name="Harrison J."/>
            <person name="Moore K.A."/>
            <person name="Paszkiewicz K."/>
            <person name="Jones T."/>
            <person name="Grant M."/>
            <person name="Ambacheew D."/>
            <person name="Muzemil S."/>
            <person name="Studholme D.J."/>
        </authorList>
    </citation>
    <scope>NUCLEOTIDE SEQUENCE [LARGE SCALE GENOMIC DNA]</scope>
</reference>
<evidence type="ECO:0000313" key="1">
    <source>
        <dbReference type="EMBL" id="RRT52128.1"/>
    </source>
</evidence>
<dbReference type="Proteomes" id="UP000287651">
    <property type="component" value="Unassembled WGS sequence"/>
</dbReference>
<protein>
    <submittedName>
        <fullName evidence="1">Uncharacterized protein</fullName>
    </submittedName>
</protein>
<dbReference type="EMBL" id="AMZH03011845">
    <property type="protein sequence ID" value="RRT52128.1"/>
    <property type="molecule type" value="Genomic_DNA"/>
</dbReference>
<organism evidence="1 2">
    <name type="scientific">Ensete ventricosum</name>
    <name type="common">Abyssinian banana</name>
    <name type="synonym">Musa ensete</name>
    <dbReference type="NCBI Taxonomy" id="4639"/>
    <lineage>
        <taxon>Eukaryota</taxon>
        <taxon>Viridiplantae</taxon>
        <taxon>Streptophyta</taxon>
        <taxon>Embryophyta</taxon>
        <taxon>Tracheophyta</taxon>
        <taxon>Spermatophyta</taxon>
        <taxon>Magnoliopsida</taxon>
        <taxon>Liliopsida</taxon>
        <taxon>Zingiberales</taxon>
        <taxon>Musaceae</taxon>
        <taxon>Ensete</taxon>
    </lineage>
</organism>
<proteinExistence type="predicted"/>
<accession>A0A426YK79</accession>
<evidence type="ECO:0000313" key="2">
    <source>
        <dbReference type="Proteomes" id="UP000287651"/>
    </source>
</evidence>
<gene>
    <name evidence="1" type="ORF">B296_00050654</name>
</gene>
<name>A0A426YK79_ENSVE</name>
<sequence>MKLPVYTSSPPRSSDVVPWYRSVVEILMGGWAVHARLLHKGPSRVVGARPGPADDHVGRPIAFDLPRCCPPIVRGVVGWSAYRARSVRPLAARWRRCRRLVGSLHLLCHAADPLSCYRSSAVKRAADQVGTLTLPARLTKGHVDT</sequence>
<comment type="caution">
    <text evidence="1">The sequence shown here is derived from an EMBL/GenBank/DDBJ whole genome shotgun (WGS) entry which is preliminary data.</text>
</comment>